<dbReference type="Proteomes" id="UP001596435">
    <property type="component" value="Unassembled WGS sequence"/>
</dbReference>
<comment type="caution">
    <text evidence="2">The sequence shown here is derived from an EMBL/GenBank/DDBJ whole genome shotgun (WGS) entry which is preliminary data.</text>
</comment>
<evidence type="ECO:0000256" key="1">
    <source>
        <dbReference type="SAM" id="MobiDB-lite"/>
    </source>
</evidence>
<organism evidence="2 3">
    <name type="scientific">Kitasatospora paranensis</name>
    <dbReference type="NCBI Taxonomy" id="258053"/>
    <lineage>
        <taxon>Bacteria</taxon>
        <taxon>Bacillati</taxon>
        <taxon>Actinomycetota</taxon>
        <taxon>Actinomycetes</taxon>
        <taxon>Kitasatosporales</taxon>
        <taxon>Streptomycetaceae</taxon>
        <taxon>Kitasatospora</taxon>
    </lineage>
</organism>
<proteinExistence type="predicted"/>
<reference evidence="3" key="1">
    <citation type="journal article" date="2019" name="Int. J. Syst. Evol. Microbiol.">
        <title>The Global Catalogue of Microorganisms (GCM) 10K type strain sequencing project: providing services to taxonomists for standard genome sequencing and annotation.</title>
        <authorList>
            <consortium name="The Broad Institute Genomics Platform"/>
            <consortium name="The Broad Institute Genome Sequencing Center for Infectious Disease"/>
            <person name="Wu L."/>
            <person name="Ma J."/>
        </authorList>
    </citation>
    <scope>NUCLEOTIDE SEQUENCE [LARGE SCALE GENOMIC DNA]</scope>
    <source>
        <strain evidence="3">CGMCC 1.12859</strain>
    </source>
</reference>
<gene>
    <name evidence="2" type="ORF">ACFQMG_07485</name>
</gene>
<sequence length="67" mass="6344">MASTTPAAAPMPQEPADGSSADPGPACPAGVPMRALLASCASAAAVSTPPVVPVKRGARPAAPPRAA</sequence>
<feature type="compositionally biased region" description="Low complexity" evidence="1">
    <location>
        <begin position="1"/>
        <end position="11"/>
    </location>
</feature>
<dbReference type="RefSeq" id="WP_345706276.1">
    <property type="nucleotide sequence ID" value="NZ_BAABKV010000001.1"/>
</dbReference>
<keyword evidence="3" id="KW-1185">Reference proteome</keyword>
<feature type="region of interest" description="Disordered" evidence="1">
    <location>
        <begin position="1"/>
        <end position="31"/>
    </location>
</feature>
<dbReference type="EMBL" id="JBHTAJ010000010">
    <property type="protein sequence ID" value="MFC7179403.1"/>
    <property type="molecule type" value="Genomic_DNA"/>
</dbReference>
<evidence type="ECO:0000313" key="2">
    <source>
        <dbReference type="EMBL" id="MFC7179403.1"/>
    </source>
</evidence>
<protein>
    <submittedName>
        <fullName evidence="2">Uncharacterized protein</fullName>
    </submittedName>
</protein>
<evidence type="ECO:0000313" key="3">
    <source>
        <dbReference type="Proteomes" id="UP001596435"/>
    </source>
</evidence>
<accession>A0ABW2FQD0</accession>
<name>A0ABW2FQD0_9ACTN</name>
<feature type="region of interest" description="Disordered" evidence="1">
    <location>
        <begin position="47"/>
        <end position="67"/>
    </location>
</feature>